<dbReference type="STRING" id="92696.A0A4R0RJ45"/>
<name>A0A4R0RJ45_9APHY</name>
<dbReference type="EMBL" id="RWJN01000204">
    <property type="protein sequence ID" value="TCD64989.1"/>
    <property type="molecule type" value="Genomic_DNA"/>
</dbReference>
<accession>A0A4R0RJ45</accession>
<dbReference type="OrthoDB" id="2793141at2759"/>
<evidence type="ECO:0000313" key="2">
    <source>
        <dbReference type="Proteomes" id="UP000292702"/>
    </source>
</evidence>
<organism evidence="1 2">
    <name type="scientific">Steccherinum ochraceum</name>
    <dbReference type="NCBI Taxonomy" id="92696"/>
    <lineage>
        <taxon>Eukaryota</taxon>
        <taxon>Fungi</taxon>
        <taxon>Dikarya</taxon>
        <taxon>Basidiomycota</taxon>
        <taxon>Agaricomycotina</taxon>
        <taxon>Agaricomycetes</taxon>
        <taxon>Polyporales</taxon>
        <taxon>Steccherinaceae</taxon>
        <taxon>Steccherinum</taxon>
    </lineage>
</organism>
<keyword evidence="2" id="KW-1185">Reference proteome</keyword>
<reference evidence="1 2" key="1">
    <citation type="submission" date="2018-11" db="EMBL/GenBank/DDBJ databases">
        <title>Genome assembly of Steccherinum ochraceum LE-BIN_3174, the white-rot fungus of the Steccherinaceae family (The Residual Polyporoid clade, Polyporales, Basidiomycota).</title>
        <authorList>
            <person name="Fedorova T.V."/>
            <person name="Glazunova O.A."/>
            <person name="Landesman E.O."/>
            <person name="Moiseenko K.V."/>
            <person name="Psurtseva N.V."/>
            <person name="Savinova O.S."/>
            <person name="Shakhova N.V."/>
            <person name="Tyazhelova T.V."/>
            <person name="Vasina D.V."/>
        </authorList>
    </citation>
    <scope>NUCLEOTIDE SEQUENCE [LARGE SCALE GENOMIC DNA]</scope>
    <source>
        <strain evidence="1 2">LE-BIN_3174</strain>
    </source>
</reference>
<sequence>MDCEDRKALLAMVASSKVWRRAALPILYRVVRLSTTSAMTRLHHIFDVDPGLVKFVHEVQFKIPPGGDAQHQALCMGLTHCLSAHSLRPQILHLHNLTDIDREALGKSLVFGEGEAMVPVVADVRQLKMTSCTFRFFTGFQNVLNAFPRLEDLTLDAVSFETAKPTFSNRRPVRLRRLTVGRHCDIKTILSWCLRITGDEVRLLTSIALQSLGTGDLDNGGLSSLGFLRQQTRDLTLGLNLIDVPKPFLHALQGPLNLSTFSSINVLRLRLLDLQPHSLRWVTPLLYTLVQSGSNSCSCCVWGMPSRSITTLIFDVWLFNAYQLQIDEWDNIIMALSALSTKKLPFYPGEAMKASLRKIVFVQRGPLDIFRARETIKRRLGFLDSANTVNVEVIPPEA</sequence>
<dbReference type="Proteomes" id="UP000292702">
    <property type="component" value="Unassembled WGS sequence"/>
</dbReference>
<gene>
    <name evidence="1" type="ORF">EIP91_003355</name>
</gene>
<proteinExistence type="predicted"/>
<protein>
    <recommendedName>
        <fullName evidence="3">F-box domain-containing protein</fullName>
    </recommendedName>
</protein>
<dbReference type="AlphaFoldDB" id="A0A4R0RJ45"/>
<evidence type="ECO:0008006" key="3">
    <source>
        <dbReference type="Google" id="ProtNLM"/>
    </source>
</evidence>
<evidence type="ECO:0000313" key="1">
    <source>
        <dbReference type="EMBL" id="TCD64989.1"/>
    </source>
</evidence>
<comment type="caution">
    <text evidence="1">The sequence shown here is derived from an EMBL/GenBank/DDBJ whole genome shotgun (WGS) entry which is preliminary data.</text>
</comment>